<evidence type="ECO:0000259" key="1">
    <source>
        <dbReference type="Pfam" id="PF08241"/>
    </source>
</evidence>
<name>A0A843VTU2_COLES</name>
<dbReference type="CDD" id="cd02440">
    <property type="entry name" value="AdoMet_MTases"/>
    <property type="match status" value="1"/>
</dbReference>
<proteinExistence type="predicted"/>
<comment type="caution">
    <text evidence="2">The sequence shown here is derived from an EMBL/GenBank/DDBJ whole genome shotgun (WGS) entry which is preliminary data.</text>
</comment>
<protein>
    <recommendedName>
        <fullName evidence="1">Methyltransferase type 11 domain-containing protein</fullName>
    </recommendedName>
</protein>
<dbReference type="GO" id="GO:0008757">
    <property type="term" value="F:S-adenosylmethionine-dependent methyltransferase activity"/>
    <property type="evidence" value="ECO:0007669"/>
    <property type="project" value="InterPro"/>
</dbReference>
<keyword evidence="3" id="KW-1185">Reference proteome</keyword>
<reference evidence="2" key="1">
    <citation type="submission" date="2017-07" db="EMBL/GenBank/DDBJ databases">
        <title>Taro Niue Genome Assembly and Annotation.</title>
        <authorList>
            <person name="Atibalentja N."/>
            <person name="Keating K."/>
            <person name="Fields C.J."/>
        </authorList>
    </citation>
    <scope>NUCLEOTIDE SEQUENCE</scope>
    <source>
        <strain evidence="2">Niue_2</strain>
        <tissue evidence="2">Leaf</tissue>
    </source>
</reference>
<dbReference type="InterPro" id="IPR029063">
    <property type="entry name" value="SAM-dependent_MTases_sf"/>
</dbReference>
<dbReference type="Proteomes" id="UP000652761">
    <property type="component" value="Unassembled WGS sequence"/>
</dbReference>
<gene>
    <name evidence="2" type="ORF">Taro_035248</name>
</gene>
<dbReference type="Pfam" id="PF08241">
    <property type="entry name" value="Methyltransf_11"/>
    <property type="match status" value="1"/>
</dbReference>
<evidence type="ECO:0000313" key="3">
    <source>
        <dbReference type="Proteomes" id="UP000652761"/>
    </source>
</evidence>
<sequence>MAEFFHKQKLAENYAEGRPSYPPELFQFIASKTPCHHVAWDVATGSGQAVVSLAGIYETVVATDVSAEQLAHAQPLPNVHYRHTPPSIPLHELERYVAPPTSVDLVTVAQAIHWFDLPSFYGVARHALRRPGGVLAAWCYTLPRVNDQFDAVIDRFYEILDPYWAPQRRLVDERYVGLEFPFDPVQGEEHTGPFEFMVTREMDLAAVLTYLRSWSAYHTALEKGVDLLAEAQVGELRRAWGGDAAALKLVRFPVYLRIGRVGGG</sequence>
<organism evidence="2 3">
    <name type="scientific">Colocasia esculenta</name>
    <name type="common">Wild taro</name>
    <name type="synonym">Arum esculentum</name>
    <dbReference type="NCBI Taxonomy" id="4460"/>
    <lineage>
        <taxon>Eukaryota</taxon>
        <taxon>Viridiplantae</taxon>
        <taxon>Streptophyta</taxon>
        <taxon>Embryophyta</taxon>
        <taxon>Tracheophyta</taxon>
        <taxon>Spermatophyta</taxon>
        <taxon>Magnoliopsida</taxon>
        <taxon>Liliopsida</taxon>
        <taxon>Araceae</taxon>
        <taxon>Aroideae</taxon>
        <taxon>Colocasieae</taxon>
        <taxon>Colocasia</taxon>
    </lineage>
</organism>
<dbReference type="InterPro" id="IPR013216">
    <property type="entry name" value="Methyltransf_11"/>
</dbReference>
<feature type="domain" description="Methyltransferase type 11" evidence="1">
    <location>
        <begin position="41"/>
        <end position="136"/>
    </location>
</feature>
<dbReference type="AlphaFoldDB" id="A0A843VTU2"/>
<dbReference type="Gene3D" id="3.40.50.150">
    <property type="entry name" value="Vaccinia Virus protein VP39"/>
    <property type="match status" value="1"/>
</dbReference>
<accession>A0A843VTU2</accession>
<dbReference type="EMBL" id="NMUH01002862">
    <property type="protein sequence ID" value="MQM02483.1"/>
    <property type="molecule type" value="Genomic_DNA"/>
</dbReference>
<dbReference type="PANTHER" id="PTHR45180:SF1">
    <property type="entry name" value="OS01G0307686 PROTEIN"/>
    <property type="match status" value="1"/>
</dbReference>
<dbReference type="PANTHER" id="PTHR45180">
    <property type="entry name" value="OS01G0307686 PROTEIN"/>
    <property type="match status" value="1"/>
</dbReference>
<dbReference type="OrthoDB" id="10027013at2759"/>
<evidence type="ECO:0000313" key="2">
    <source>
        <dbReference type="EMBL" id="MQM02483.1"/>
    </source>
</evidence>
<dbReference type="SUPFAM" id="SSF53335">
    <property type="entry name" value="S-adenosyl-L-methionine-dependent methyltransferases"/>
    <property type="match status" value="1"/>
</dbReference>